<dbReference type="KEGG" id="fam:OYT1_ch0179"/>
<gene>
    <name evidence="2" type="ORF">OYT1_ch0179</name>
</gene>
<reference evidence="2 3" key="1">
    <citation type="submission" date="2018-06" db="EMBL/GenBank/DDBJ databases">
        <title>OYT1 Genome Sequencing.</title>
        <authorList>
            <person name="Kato S."/>
            <person name="Itoh T."/>
            <person name="Ohkuma M."/>
        </authorList>
    </citation>
    <scope>NUCLEOTIDE SEQUENCE [LARGE SCALE GENOMIC DNA]</scope>
    <source>
        <strain evidence="2 3">OYT1</strain>
    </source>
</reference>
<dbReference type="Proteomes" id="UP000033070">
    <property type="component" value="Chromosome"/>
</dbReference>
<evidence type="ECO:0000313" key="3">
    <source>
        <dbReference type="Proteomes" id="UP000033070"/>
    </source>
</evidence>
<keyword evidence="3" id="KW-1185">Reference proteome</keyword>
<organism evidence="2 3">
    <name type="scientific">Ferriphaselus amnicola</name>
    <dbReference type="NCBI Taxonomy" id="1188319"/>
    <lineage>
        <taxon>Bacteria</taxon>
        <taxon>Pseudomonadati</taxon>
        <taxon>Pseudomonadota</taxon>
        <taxon>Betaproteobacteria</taxon>
        <taxon>Nitrosomonadales</taxon>
        <taxon>Gallionellaceae</taxon>
        <taxon>Ferriphaselus</taxon>
    </lineage>
</organism>
<evidence type="ECO:0000256" key="1">
    <source>
        <dbReference type="SAM" id="MobiDB-lite"/>
    </source>
</evidence>
<proteinExistence type="predicted"/>
<protein>
    <submittedName>
        <fullName evidence="2">Uncharacterized protein</fullName>
    </submittedName>
</protein>
<dbReference type="EMBL" id="AP018738">
    <property type="protein sequence ID" value="BBE49754.1"/>
    <property type="molecule type" value="Genomic_DNA"/>
</dbReference>
<accession>A0A2Z6G8N2</accession>
<name>A0A2Z6G8N2_9PROT</name>
<sequence length="33" mass="3747">MNHRHHRSLASRNFQTASLNATNPSRNLTNKAT</sequence>
<feature type="compositionally biased region" description="Polar residues" evidence="1">
    <location>
        <begin position="10"/>
        <end position="33"/>
    </location>
</feature>
<dbReference type="AlphaFoldDB" id="A0A2Z6G8N2"/>
<evidence type="ECO:0000313" key="2">
    <source>
        <dbReference type="EMBL" id="BBE49754.1"/>
    </source>
</evidence>
<feature type="region of interest" description="Disordered" evidence="1">
    <location>
        <begin position="1"/>
        <end position="33"/>
    </location>
</feature>